<dbReference type="SMART" id="SM01133">
    <property type="entry name" value="DeoC"/>
    <property type="match status" value="1"/>
</dbReference>
<gene>
    <name evidence="2" type="ORF">BIV23_32720</name>
</gene>
<evidence type="ECO:0000313" key="3">
    <source>
        <dbReference type="Proteomes" id="UP000179642"/>
    </source>
</evidence>
<comment type="caution">
    <text evidence="2">The sequence shown here is derived from an EMBL/GenBank/DDBJ whole genome shotgun (WGS) entry which is preliminary data.</text>
</comment>
<proteinExistence type="predicted"/>
<dbReference type="InterPro" id="IPR002915">
    <property type="entry name" value="DeoC/FbaB/LacD_aldolase"/>
</dbReference>
<dbReference type="Gene3D" id="3.20.20.70">
    <property type="entry name" value="Aldolase class I"/>
    <property type="match status" value="1"/>
</dbReference>
<dbReference type="GO" id="GO:0004332">
    <property type="term" value="F:fructose-bisphosphate aldolase activity"/>
    <property type="evidence" value="ECO:0007669"/>
    <property type="project" value="InterPro"/>
</dbReference>
<dbReference type="Pfam" id="PF01791">
    <property type="entry name" value="DeoC"/>
    <property type="match status" value="1"/>
</dbReference>
<dbReference type="OrthoDB" id="9771504at2"/>
<dbReference type="SUPFAM" id="SSF51569">
    <property type="entry name" value="Aldolase"/>
    <property type="match status" value="1"/>
</dbReference>
<dbReference type="PANTHER" id="PTHR47916">
    <property type="entry name" value="FRUCTOSE-BISPHOSPHATE ALDOLASE CLASS 1"/>
    <property type="match status" value="1"/>
</dbReference>
<dbReference type="PANTHER" id="PTHR47916:SF1">
    <property type="entry name" value="3-HYDROXY-5-PHOSPHONOOXYPENTANE-2,4-DIONE THIOLASE"/>
    <property type="match status" value="1"/>
</dbReference>
<dbReference type="CDD" id="cd00958">
    <property type="entry name" value="DhnA"/>
    <property type="match status" value="1"/>
</dbReference>
<sequence>MTHNRTSNESLGKRIRTARLSRHVPGRLMIVPLDHSISDGTLPVPDGDVGELVSRLAISNADAVVLHKGRLRYLDHTAFSRTSLVVHLSGGTVHAADPNEKYLVASVEEALRLGADAVSVHVNLGSPGERSQISDLATVGATCDMWNVPLLAMIYPRGPKITVPNSPELISHATTLAVDLGADIVKTAFAPTASEMADIVRATPIPVVAAGGALRPTIEDTVSFVDAVMSSGAAGVAMGRNIFQAEDPGNTARRVAGVVHNHRGATSSRPDTVAA</sequence>
<accession>A0A1S2PRA3</accession>
<feature type="active site" description="Schiff-base intermediate with dihydroxyacetone-P" evidence="1">
    <location>
        <position position="186"/>
    </location>
</feature>
<dbReference type="InterPro" id="IPR041720">
    <property type="entry name" value="FbaB-like"/>
</dbReference>
<dbReference type="EMBL" id="MLYO01000062">
    <property type="protein sequence ID" value="OIJ96319.1"/>
    <property type="molecule type" value="Genomic_DNA"/>
</dbReference>
<protein>
    <submittedName>
        <fullName evidence="2">2-amino-4,5-dihydroxy-6-one-heptanoic acid-7-phosphate synthase</fullName>
    </submittedName>
</protein>
<dbReference type="PIRSF" id="PIRSF038992">
    <property type="entry name" value="Aldolase_Ia"/>
    <property type="match status" value="1"/>
</dbReference>
<keyword evidence="3" id="KW-1185">Reference proteome</keyword>
<dbReference type="AlphaFoldDB" id="A0A1S2PRA3"/>
<dbReference type="InterPro" id="IPR013785">
    <property type="entry name" value="Aldolase_TIM"/>
</dbReference>
<dbReference type="NCBIfam" id="NF005556">
    <property type="entry name" value="PRK07226.1"/>
    <property type="match status" value="1"/>
</dbReference>
<reference evidence="2 3" key="1">
    <citation type="submission" date="2016-10" db="EMBL/GenBank/DDBJ databases">
        <title>Genome sequence of Streptomyces sp. MUSC 1.</title>
        <authorList>
            <person name="Lee L.-H."/>
            <person name="Ser H.-L."/>
            <person name="Law J.W.-F."/>
        </authorList>
    </citation>
    <scope>NUCLEOTIDE SEQUENCE [LARGE SCALE GENOMIC DNA]</scope>
    <source>
        <strain evidence="2 3">MUSC 1</strain>
    </source>
</reference>
<feature type="active site" description="Proton donor" evidence="1">
    <location>
        <position position="155"/>
    </location>
</feature>
<dbReference type="InterPro" id="IPR050456">
    <property type="entry name" value="DeoC/FbaB_aldolase"/>
</dbReference>
<name>A0A1S2PRA3_9ACTN</name>
<evidence type="ECO:0000313" key="2">
    <source>
        <dbReference type="EMBL" id="OIJ96319.1"/>
    </source>
</evidence>
<organism evidence="2 3">
    <name type="scientific">Streptomyces monashensis</name>
    <dbReference type="NCBI Taxonomy" id="1678012"/>
    <lineage>
        <taxon>Bacteria</taxon>
        <taxon>Bacillati</taxon>
        <taxon>Actinomycetota</taxon>
        <taxon>Actinomycetes</taxon>
        <taxon>Kitasatosporales</taxon>
        <taxon>Streptomycetaceae</taxon>
        <taxon>Streptomyces</taxon>
    </lineage>
</organism>
<evidence type="ECO:0000256" key="1">
    <source>
        <dbReference type="PIRSR" id="PIRSR038992-1"/>
    </source>
</evidence>
<dbReference type="Proteomes" id="UP000179642">
    <property type="component" value="Unassembled WGS sequence"/>
</dbReference>
<dbReference type="RefSeq" id="WP_071384609.1">
    <property type="nucleotide sequence ID" value="NZ_MLYO01000062.1"/>
</dbReference>